<sequence length="40" mass="4808">MESYCEEPPFTLFQLCFVAALQTFRSRFCWKPTLPFDKKT</sequence>
<gene>
    <name evidence="1" type="ORF">ACAOBT_LOCUS9297</name>
</gene>
<organism evidence="1 2">
    <name type="scientific">Acanthoscelides obtectus</name>
    <name type="common">Bean weevil</name>
    <name type="synonym">Bruchus obtectus</name>
    <dbReference type="NCBI Taxonomy" id="200917"/>
    <lineage>
        <taxon>Eukaryota</taxon>
        <taxon>Metazoa</taxon>
        <taxon>Ecdysozoa</taxon>
        <taxon>Arthropoda</taxon>
        <taxon>Hexapoda</taxon>
        <taxon>Insecta</taxon>
        <taxon>Pterygota</taxon>
        <taxon>Neoptera</taxon>
        <taxon>Endopterygota</taxon>
        <taxon>Coleoptera</taxon>
        <taxon>Polyphaga</taxon>
        <taxon>Cucujiformia</taxon>
        <taxon>Chrysomeloidea</taxon>
        <taxon>Chrysomelidae</taxon>
        <taxon>Bruchinae</taxon>
        <taxon>Bruchini</taxon>
        <taxon>Acanthoscelides</taxon>
    </lineage>
</organism>
<comment type="caution">
    <text evidence="1">The sequence shown here is derived from an EMBL/GenBank/DDBJ whole genome shotgun (WGS) entry which is preliminary data.</text>
</comment>
<evidence type="ECO:0000313" key="1">
    <source>
        <dbReference type="EMBL" id="CAH1971150.1"/>
    </source>
</evidence>
<evidence type="ECO:0000313" key="2">
    <source>
        <dbReference type="Proteomes" id="UP001152888"/>
    </source>
</evidence>
<dbReference type="EMBL" id="CAKOFQ010006782">
    <property type="protein sequence ID" value="CAH1971150.1"/>
    <property type="molecule type" value="Genomic_DNA"/>
</dbReference>
<protein>
    <submittedName>
        <fullName evidence="1">Uncharacterized protein</fullName>
    </submittedName>
</protein>
<reference evidence="1" key="1">
    <citation type="submission" date="2022-03" db="EMBL/GenBank/DDBJ databases">
        <authorList>
            <person name="Sayadi A."/>
        </authorList>
    </citation>
    <scope>NUCLEOTIDE SEQUENCE</scope>
</reference>
<name>A0A9P0KCK0_ACAOB</name>
<dbReference type="AlphaFoldDB" id="A0A9P0KCK0"/>
<dbReference type="Proteomes" id="UP001152888">
    <property type="component" value="Unassembled WGS sequence"/>
</dbReference>
<keyword evidence="2" id="KW-1185">Reference proteome</keyword>
<proteinExistence type="predicted"/>
<accession>A0A9P0KCK0</accession>